<evidence type="ECO:0000259" key="10">
    <source>
        <dbReference type="SMART" id="SM00387"/>
    </source>
</evidence>
<dbReference type="RefSeq" id="WP_205385239.1">
    <property type="nucleotide sequence ID" value="NZ_JAFFZS010000022.1"/>
</dbReference>
<dbReference type="PANTHER" id="PTHR24421:SF10">
    <property type="entry name" value="NITRATE_NITRITE SENSOR PROTEIN NARQ"/>
    <property type="match status" value="1"/>
</dbReference>
<dbReference type="SUPFAM" id="SSF55874">
    <property type="entry name" value="ATPase domain of HSP90 chaperone/DNA topoisomerase II/histidine kinase"/>
    <property type="match status" value="1"/>
</dbReference>
<dbReference type="SMART" id="SM00387">
    <property type="entry name" value="HATPase_c"/>
    <property type="match status" value="1"/>
</dbReference>
<dbReference type="Proteomes" id="UP000788262">
    <property type="component" value="Unassembled WGS sequence"/>
</dbReference>
<dbReference type="EC" id="2.7.13.3" evidence="2"/>
<keyword evidence="4" id="KW-0808">Transferase</keyword>
<dbReference type="Gene3D" id="1.20.5.1930">
    <property type="match status" value="1"/>
</dbReference>
<dbReference type="PANTHER" id="PTHR24421">
    <property type="entry name" value="NITRATE/NITRITE SENSOR PROTEIN NARX-RELATED"/>
    <property type="match status" value="1"/>
</dbReference>
<evidence type="ECO:0000256" key="2">
    <source>
        <dbReference type="ARBA" id="ARBA00012438"/>
    </source>
</evidence>
<keyword evidence="9" id="KW-0472">Membrane</keyword>
<dbReference type="InterPro" id="IPR003594">
    <property type="entry name" value="HATPase_dom"/>
</dbReference>
<dbReference type="Pfam" id="PF07730">
    <property type="entry name" value="HisKA_3"/>
    <property type="match status" value="1"/>
</dbReference>
<evidence type="ECO:0000256" key="1">
    <source>
        <dbReference type="ARBA" id="ARBA00000085"/>
    </source>
</evidence>
<dbReference type="InterPro" id="IPR050482">
    <property type="entry name" value="Sensor_HK_TwoCompSys"/>
</dbReference>
<keyword evidence="7" id="KW-0067">ATP-binding</keyword>
<evidence type="ECO:0000256" key="7">
    <source>
        <dbReference type="ARBA" id="ARBA00022840"/>
    </source>
</evidence>
<evidence type="ECO:0000256" key="5">
    <source>
        <dbReference type="ARBA" id="ARBA00022741"/>
    </source>
</evidence>
<keyword evidence="6" id="KW-0418">Kinase</keyword>
<keyword evidence="9" id="KW-0812">Transmembrane</keyword>
<keyword evidence="3" id="KW-0597">Phosphoprotein</keyword>
<dbReference type="InterPro" id="IPR011712">
    <property type="entry name" value="Sig_transdc_His_kin_sub3_dim/P"/>
</dbReference>
<feature type="domain" description="Histidine kinase/HSP90-like ATPase" evidence="10">
    <location>
        <begin position="319"/>
        <end position="415"/>
    </location>
</feature>
<evidence type="ECO:0000313" key="12">
    <source>
        <dbReference type="Proteomes" id="UP000788262"/>
    </source>
</evidence>
<gene>
    <name evidence="11" type="ORF">JS756_23920</name>
</gene>
<comment type="caution">
    <text evidence="11">The sequence shown here is derived from an EMBL/GenBank/DDBJ whole genome shotgun (WGS) entry which is preliminary data.</text>
</comment>
<name>A0ABS2VVE9_STRAS</name>
<evidence type="ECO:0000256" key="3">
    <source>
        <dbReference type="ARBA" id="ARBA00022553"/>
    </source>
</evidence>
<feature type="transmembrane region" description="Helical" evidence="9">
    <location>
        <begin position="58"/>
        <end position="75"/>
    </location>
</feature>
<feature type="transmembrane region" description="Helical" evidence="9">
    <location>
        <begin position="82"/>
        <end position="108"/>
    </location>
</feature>
<evidence type="ECO:0000256" key="9">
    <source>
        <dbReference type="SAM" id="Phobius"/>
    </source>
</evidence>
<keyword evidence="9" id="KW-1133">Transmembrane helix</keyword>
<sequence>MKLPAAAERPRRATGRAPQKITTTDAVLAALAVGYALVVYFVVDTDPDGPGTRPCMDWLFISWVSADVVAGAAILTRRRWPVLLALATTAARFVTGSVMTVPIAFYTLVSQRRYGFAAVAAAAVCASFVRDFMDMLSYDPDVSPALAVVRGFEEIGVRQTVPFVIVPALVAFTVREHRQRIDSLRLHAAHLQREQELVAQNAVLTERSRIAREMHDSVTHYVGLIILRAGVLEVTAGREPATGRTAQLIGELGRRAMQELRDLLQVLRTDATGQPRPALSRAGEEPFEPDLDRLLGTAREAGMRVSWRVDPRIEQCDHSLRQGLYRIVQEALSNAGRHAPGAEIDVAATLEGEALKLTVRNGRAEPADTRVPATGSGGLGLTGMRERAQSLGGEVTTTATPQGDFLVRAFIPLRCLSGAARP</sequence>
<evidence type="ECO:0000313" key="11">
    <source>
        <dbReference type="EMBL" id="MBN0047097.1"/>
    </source>
</evidence>
<evidence type="ECO:0000256" key="4">
    <source>
        <dbReference type="ARBA" id="ARBA00022679"/>
    </source>
</evidence>
<evidence type="ECO:0000256" key="6">
    <source>
        <dbReference type="ARBA" id="ARBA00022777"/>
    </source>
</evidence>
<dbReference type="InterPro" id="IPR036890">
    <property type="entry name" value="HATPase_C_sf"/>
</dbReference>
<protein>
    <recommendedName>
        <fullName evidence="2">histidine kinase</fullName>
        <ecNumber evidence="2">2.7.13.3</ecNumber>
    </recommendedName>
</protein>
<accession>A0ABS2VVE9</accession>
<evidence type="ECO:0000256" key="8">
    <source>
        <dbReference type="ARBA" id="ARBA00023012"/>
    </source>
</evidence>
<reference evidence="11 12" key="1">
    <citation type="submission" date="2021-02" db="EMBL/GenBank/DDBJ databases">
        <title>Whole genome sequencing of Streptomyces actuosus VRA1.</title>
        <authorList>
            <person name="Sen G."/>
            <person name="Sen A."/>
        </authorList>
    </citation>
    <scope>NUCLEOTIDE SEQUENCE [LARGE SCALE GENOMIC DNA]</scope>
    <source>
        <strain evidence="11 12">VRA1</strain>
    </source>
</reference>
<dbReference type="EMBL" id="JAFFZS010000022">
    <property type="protein sequence ID" value="MBN0047097.1"/>
    <property type="molecule type" value="Genomic_DNA"/>
</dbReference>
<keyword evidence="8" id="KW-0902">Two-component regulatory system</keyword>
<keyword evidence="5" id="KW-0547">Nucleotide-binding</keyword>
<feature type="transmembrane region" description="Helical" evidence="9">
    <location>
        <begin position="21"/>
        <end position="43"/>
    </location>
</feature>
<comment type="catalytic activity">
    <reaction evidence="1">
        <text>ATP + protein L-histidine = ADP + protein N-phospho-L-histidine.</text>
        <dbReference type="EC" id="2.7.13.3"/>
    </reaction>
</comment>
<dbReference type="Pfam" id="PF02518">
    <property type="entry name" value="HATPase_c"/>
    <property type="match status" value="1"/>
</dbReference>
<dbReference type="CDD" id="cd16917">
    <property type="entry name" value="HATPase_UhpB-NarQ-NarX-like"/>
    <property type="match status" value="1"/>
</dbReference>
<dbReference type="Gene3D" id="3.30.565.10">
    <property type="entry name" value="Histidine kinase-like ATPase, C-terminal domain"/>
    <property type="match status" value="1"/>
</dbReference>
<organism evidence="11 12">
    <name type="scientific">Streptomyces actuosus</name>
    <dbReference type="NCBI Taxonomy" id="1885"/>
    <lineage>
        <taxon>Bacteria</taxon>
        <taxon>Bacillati</taxon>
        <taxon>Actinomycetota</taxon>
        <taxon>Actinomycetes</taxon>
        <taxon>Kitasatosporales</taxon>
        <taxon>Streptomycetaceae</taxon>
        <taxon>Streptomyces</taxon>
    </lineage>
</organism>
<keyword evidence="12" id="KW-1185">Reference proteome</keyword>
<proteinExistence type="predicted"/>